<keyword evidence="3" id="KW-1185">Reference proteome</keyword>
<dbReference type="AlphaFoldDB" id="A0A9J6AVT7"/>
<feature type="compositionally biased region" description="Basic and acidic residues" evidence="1">
    <location>
        <begin position="50"/>
        <end position="62"/>
    </location>
</feature>
<evidence type="ECO:0000313" key="3">
    <source>
        <dbReference type="Proteomes" id="UP000824120"/>
    </source>
</evidence>
<protein>
    <submittedName>
        <fullName evidence="2">Uncharacterized protein</fullName>
    </submittedName>
</protein>
<evidence type="ECO:0000256" key="1">
    <source>
        <dbReference type="SAM" id="MobiDB-lite"/>
    </source>
</evidence>
<feature type="region of interest" description="Disordered" evidence="1">
    <location>
        <begin position="50"/>
        <end position="78"/>
    </location>
</feature>
<accession>A0A9J6AVT7</accession>
<comment type="caution">
    <text evidence="2">The sequence shown here is derived from an EMBL/GenBank/DDBJ whole genome shotgun (WGS) entry which is preliminary data.</text>
</comment>
<dbReference type="EMBL" id="JACXVP010000001">
    <property type="protein sequence ID" value="KAG5628608.1"/>
    <property type="molecule type" value="Genomic_DNA"/>
</dbReference>
<gene>
    <name evidence="2" type="ORF">H5410_000325</name>
</gene>
<sequence>MLFPALKGCCKSAAFSGLSKVQKLSNFGPFKATAVAASFQSTWKRLTRRESNAREWESKSDSNEENSCEVNKEKELDV</sequence>
<proteinExistence type="predicted"/>
<reference evidence="2 3" key="1">
    <citation type="submission" date="2020-09" db="EMBL/GenBank/DDBJ databases">
        <title>De no assembly of potato wild relative species, Solanum commersonii.</title>
        <authorList>
            <person name="Cho K."/>
        </authorList>
    </citation>
    <scope>NUCLEOTIDE SEQUENCE [LARGE SCALE GENOMIC DNA]</scope>
    <source>
        <strain evidence="2">LZ3.2</strain>
        <tissue evidence="2">Leaf</tissue>
    </source>
</reference>
<evidence type="ECO:0000313" key="2">
    <source>
        <dbReference type="EMBL" id="KAG5628608.1"/>
    </source>
</evidence>
<dbReference type="Proteomes" id="UP000824120">
    <property type="component" value="Chromosome 1"/>
</dbReference>
<organism evidence="2 3">
    <name type="scientific">Solanum commersonii</name>
    <name type="common">Commerson's wild potato</name>
    <name type="synonym">Commerson's nightshade</name>
    <dbReference type="NCBI Taxonomy" id="4109"/>
    <lineage>
        <taxon>Eukaryota</taxon>
        <taxon>Viridiplantae</taxon>
        <taxon>Streptophyta</taxon>
        <taxon>Embryophyta</taxon>
        <taxon>Tracheophyta</taxon>
        <taxon>Spermatophyta</taxon>
        <taxon>Magnoliopsida</taxon>
        <taxon>eudicotyledons</taxon>
        <taxon>Gunneridae</taxon>
        <taxon>Pentapetalae</taxon>
        <taxon>asterids</taxon>
        <taxon>lamiids</taxon>
        <taxon>Solanales</taxon>
        <taxon>Solanaceae</taxon>
        <taxon>Solanoideae</taxon>
        <taxon>Solaneae</taxon>
        <taxon>Solanum</taxon>
    </lineage>
</organism>
<name>A0A9J6AVT7_SOLCO</name>